<proteinExistence type="inferred from homology"/>
<dbReference type="InterPro" id="IPR013325">
    <property type="entry name" value="RNA_pol_sigma_r2"/>
</dbReference>
<dbReference type="Gene3D" id="1.10.10.10">
    <property type="entry name" value="Winged helix-like DNA-binding domain superfamily/Winged helix DNA-binding domain"/>
    <property type="match status" value="1"/>
</dbReference>
<dbReference type="InterPro" id="IPR013249">
    <property type="entry name" value="RNA_pol_sigma70_r4_t2"/>
</dbReference>
<keyword evidence="2" id="KW-0805">Transcription regulation</keyword>
<name>A0A518CUJ8_9PLAN</name>
<keyword evidence="3" id="KW-0731">Sigma factor</keyword>
<evidence type="ECO:0000259" key="6">
    <source>
        <dbReference type="Pfam" id="PF08281"/>
    </source>
</evidence>
<accession>A0A518CUJ8</accession>
<evidence type="ECO:0000259" key="5">
    <source>
        <dbReference type="Pfam" id="PF04542"/>
    </source>
</evidence>
<evidence type="ECO:0000256" key="4">
    <source>
        <dbReference type="ARBA" id="ARBA00023163"/>
    </source>
</evidence>
<dbReference type="AlphaFoldDB" id="A0A518CUJ8"/>
<evidence type="ECO:0000313" key="8">
    <source>
        <dbReference type="Proteomes" id="UP000317178"/>
    </source>
</evidence>
<dbReference type="NCBIfam" id="TIGR02989">
    <property type="entry name" value="Sig-70_gvs1"/>
    <property type="match status" value="1"/>
</dbReference>
<dbReference type="PANTHER" id="PTHR43133:SF51">
    <property type="entry name" value="RNA POLYMERASE SIGMA FACTOR"/>
    <property type="match status" value="1"/>
</dbReference>
<dbReference type="InterPro" id="IPR036388">
    <property type="entry name" value="WH-like_DNA-bd_sf"/>
</dbReference>
<dbReference type="GO" id="GO:0003677">
    <property type="term" value="F:DNA binding"/>
    <property type="evidence" value="ECO:0007669"/>
    <property type="project" value="InterPro"/>
</dbReference>
<dbReference type="EMBL" id="CP036281">
    <property type="protein sequence ID" value="QDU82888.1"/>
    <property type="molecule type" value="Genomic_DNA"/>
</dbReference>
<dbReference type="InterPro" id="IPR014331">
    <property type="entry name" value="RNA_pol_sigma70_ECF_RHOBA"/>
</dbReference>
<dbReference type="GO" id="GO:0016987">
    <property type="term" value="F:sigma factor activity"/>
    <property type="evidence" value="ECO:0007669"/>
    <property type="project" value="UniProtKB-KW"/>
</dbReference>
<evidence type="ECO:0000256" key="2">
    <source>
        <dbReference type="ARBA" id="ARBA00023015"/>
    </source>
</evidence>
<dbReference type="GO" id="GO:0006352">
    <property type="term" value="P:DNA-templated transcription initiation"/>
    <property type="evidence" value="ECO:0007669"/>
    <property type="project" value="InterPro"/>
</dbReference>
<dbReference type="NCBIfam" id="TIGR02937">
    <property type="entry name" value="sigma70-ECF"/>
    <property type="match status" value="1"/>
</dbReference>
<evidence type="ECO:0000313" key="7">
    <source>
        <dbReference type="EMBL" id="QDU82888.1"/>
    </source>
</evidence>
<organism evidence="7 8">
    <name type="scientific">Polystyrenella longa</name>
    <dbReference type="NCBI Taxonomy" id="2528007"/>
    <lineage>
        <taxon>Bacteria</taxon>
        <taxon>Pseudomonadati</taxon>
        <taxon>Planctomycetota</taxon>
        <taxon>Planctomycetia</taxon>
        <taxon>Planctomycetales</taxon>
        <taxon>Planctomycetaceae</taxon>
        <taxon>Polystyrenella</taxon>
    </lineage>
</organism>
<dbReference type="InterPro" id="IPR039425">
    <property type="entry name" value="RNA_pol_sigma-70-like"/>
</dbReference>
<dbReference type="OrthoDB" id="6383365at2"/>
<gene>
    <name evidence="7" type="primary">rpoE_7</name>
    <name evidence="7" type="ORF">Pla110_46510</name>
</gene>
<dbReference type="SUPFAM" id="SSF88659">
    <property type="entry name" value="Sigma3 and sigma4 domains of RNA polymerase sigma factors"/>
    <property type="match status" value="1"/>
</dbReference>
<protein>
    <submittedName>
        <fullName evidence="7">ECF RNA polymerase sigma-E factor</fullName>
    </submittedName>
</protein>
<dbReference type="Proteomes" id="UP000317178">
    <property type="component" value="Chromosome"/>
</dbReference>
<dbReference type="Pfam" id="PF04542">
    <property type="entry name" value="Sigma70_r2"/>
    <property type="match status" value="1"/>
</dbReference>
<feature type="domain" description="RNA polymerase sigma factor 70 region 4 type 2" evidence="6">
    <location>
        <begin position="147"/>
        <end position="196"/>
    </location>
</feature>
<comment type="similarity">
    <text evidence="1">Belongs to the sigma-70 factor family. ECF subfamily.</text>
</comment>
<dbReference type="PANTHER" id="PTHR43133">
    <property type="entry name" value="RNA POLYMERASE ECF-TYPE SIGMA FACTO"/>
    <property type="match status" value="1"/>
</dbReference>
<dbReference type="SUPFAM" id="SSF88946">
    <property type="entry name" value="Sigma2 domain of RNA polymerase sigma factors"/>
    <property type="match status" value="1"/>
</dbReference>
<feature type="domain" description="RNA polymerase sigma-70 region 2" evidence="5">
    <location>
        <begin position="51"/>
        <end position="117"/>
    </location>
</feature>
<keyword evidence="4" id="KW-0804">Transcription</keyword>
<evidence type="ECO:0000256" key="1">
    <source>
        <dbReference type="ARBA" id="ARBA00010641"/>
    </source>
</evidence>
<evidence type="ECO:0000256" key="3">
    <source>
        <dbReference type="ARBA" id="ARBA00023082"/>
    </source>
</evidence>
<reference evidence="7 8" key="1">
    <citation type="submission" date="2019-02" db="EMBL/GenBank/DDBJ databases">
        <title>Deep-cultivation of Planctomycetes and their phenomic and genomic characterization uncovers novel biology.</title>
        <authorList>
            <person name="Wiegand S."/>
            <person name="Jogler M."/>
            <person name="Boedeker C."/>
            <person name="Pinto D."/>
            <person name="Vollmers J."/>
            <person name="Rivas-Marin E."/>
            <person name="Kohn T."/>
            <person name="Peeters S.H."/>
            <person name="Heuer A."/>
            <person name="Rast P."/>
            <person name="Oberbeckmann S."/>
            <person name="Bunk B."/>
            <person name="Jeske O."/>
            <person name="Meyerdierks A."/>
            <person name="Storesund J.E."/>
            <person name="Kallscheuer N."/>
            <person name="Luecker S."/>
            <person name="Lage O.M."/>
            <person name="Pohl T."/>
            <person name="Merkel B.J."/>
            <person name="Hornburger P."/>
            <person name="Mueller R.-W."/>
            <person name="Bruemmer F."/>
            <person name="Labrenz M."/>
            <person name="Spormann A.M."/>
            <person name="Op den Camp H."/>
            <person name="Overmann J."/>
            <person name="Amann R."/>
            <person name="Jetten M.S.M."/>
            <person name="Mascher T."/>
            <person name="Medema M.H."/>
            <person name="Devos D.P."/>
            <person name="Kaster A.-K."/>
            <person name="Ovreas L."/>
            <person name="Rohde M."/>
            <person name="Galperin M.Y."/>
            <person name="Jogler C."/>
        </authorList>
    </citation>
    <scope>NUCLEOTIDE SEQUENCE [LARGE SCALE GENOMIC DNA]</scope>
    <source>
        <strain evidence="7 8">Pla110</strain>
    </source>
</reference>
<dbReference type="KEGG" id="plon:Pla110_46510"/>
<dbReference type="InterPro" id="IPR013324">
    <property type="entry name" value="RNA_pol_sigma_r3/r4-like"/>
</dbReference>
<dbReference type="Pfam" id="PF08281">
    <property type="entry name" value="Sigma70_r4_2"/>
    <property type="match status" value="1"/>
</dbReference>
<dbReference type="InterPro" id="IPR014284">
    <property type="entry name" value="RNA_pol_sigma-70_dom"/>
</dbReference>
<keyword evidence="8" id="KW-1185">Reference proteome</keyword>
<dbReference type="Gene3D" id="1.10.1740.10">
    <property type="match status" value="1"/>
</dbReference>
<dbReference type="InterPro" id="IPR007627">
    <property type="entry name" value="RNA_pol_sigma70_r2"/>
</dbReference>
<sequence length="215" mass="24982">MEFRGEIKSPRGIEQGGVALSVFGRLFWNHRSVLKTNLMTPAEQEYFVQQITAHQPMLHGYIRSLIPDGDRASDVLQETNLVLWRRADEFTMGENFGGWARKVAYFQILAFYRDHQREKLLFNADLVSAMAEQSEQQFSQQKEWQTALQHCLQKLPNQQRLLIQQRYLPGSSVQRLADEMDRPVGSVSQSLYRIREVLRNCIHSQLRTDSGEITL</sequence>